<protein>
    <submittedName>
        <fullName evidence="1">Uncharacterized protein</fullName>
    </submittedName>
</protein>
<comment type="caution">
    <text evidence="1">The sequence shown here is derived from an EMBL/GenBank/DDBJ whole genome shotgun (WGS) entry which is preliminary data.</text>
</comment>
<sequence length="255" mass="30054">MQAANLHELLIAERSRDEEAFARWLEQIQRQSLSQLLSSLRHQRNPARRWVLQFLMAAQGLPPALRGLPCSDELEDPQRAYEWWLADVDWVRRTYPKHIPIWSKWKRLFAPQTAQDSASWHKTALWVYGRAERSATYYAGGMGLLPRQRDELAWLCGRDVQLKRRTLNRLRESKVELMREQMARRDKSGSVSSSDVLKRRMLLKEIHVLTGEHSTRTASYYRRITGQPITRQSVDKQLAKLDELCHQLKRKEKLN</sequence>
<dbReference type="Proteomes" id="UP000604481">
    <property type="component" value="Unassembled WGS sequence"/>
</dbReference>
<gene>
    <name evidence="1" type="ORF">INR99_00725</name>
</gene>
<reference evidence="1 2" key="1">
    <citation type="submission" date="2020-10" db="EMBL/GenBank/DDBJ databases">
        <title>The genome sequence of Chitinilyticum litopenaei 4Y14.</title>
        <authorList>
            <person name="Liu Y."/>
        </authorList>
    </citation>
    <scope>NUCLEOTIDE SEQUENCE [LARGE SCALE GENOMIC DNA]</scope>
    <source>
        <strain evidence="1 2">4Y14</strain>
    </source>
</reference>
<organism evidence="1 2">
    <name type="scientific">Chitinilyticum piscinae</name>
    <dbReference type="NCBI Taxonomy" id="2866724"/>
    <lineage>
        <taxon>Bacteria</taxon>
        <taxon>Pseudomonadati</taxon>
        <taxon>Pseudomonadota</taxon>
        <taxon>Betaproteobacteria</taxon>
        <taxon>Neisseriales</taxon>
        <taxon>Chitinibacteraceae</taxon>
        <taxon>Chitinilyticum</taxon>
    </lineage>
</organism>
<dbReference type="RefSeq" id="WP_194114374.1">
    <property type="nucleotide sequence ID" value="NZ_JADFUA010000001.1"/>
</dbReference>
<accession>A0A8J7FED4</accession>
<evidence type="ECO:0000313" key="1">
    <source>
        <dbReference type="EMBL" id="MBE9607863.1"/>
    </source>
</evidence>
<dbReference type="AlphaFoldDB" id="A0A8J7FED4"/>
<dbReference type="EMBL" id="JADFUA010000001">
    <property type="protein sequence ID" value="MBE9607863.1"/>
    <property type="molecule type" value="Genomic_DNA"/>
</dbReference>
<proteinExistence type="predicted"/>
<evidence type="ECO:0000313" key="2">
    <source>
        <dbReference type="Proteomes" id="UP000604481"/>
    </source>
</evidence>
<name>A0A8J7FED4_9NEIS</name>
<keyword evidence="2" id="KW-1185">Reference proteome</keyword>